<dbReference type="GO" id="GO:0005634">
    <property type="term" value="C:nucleus"/>
    <property type="evidence" value="ECO:0007669"/>
    <property type="project" value="UniProtKB-SubCell"/>
</dbReference>
<comment type="similarity">
    <text evidence="3">Belongs to the SMC family. SMC5 subfamily.</text>
</comment>
<evidence type="ECO:0000256" key="6">
    <source>
        <dbReference type="ARBA" id="ARBA00022741"/>
    </source>
</evidence>
<feature type="coiled-coil region" evidence="10">
    <location>
        <begin position="272"/>
        <end position="338"/>
    </location>
</feature>
<evidence type="ECO:0000256" key="3">
    <source>
        <dbReference type="ARBA" id="ARBA00010171"/>
    </source>
</evidence>
<evidence type="ECO:0000313" key="13">
    <source>
        <dbReference type="EMBL" id="CAJ2504236.1"/>
    </source>
</evidence>
<keyword evidence="5" id="KW-0158">Chromosome</keyword>
<organism evidence="13 14">
    <name type="scientific">Anthostomella pinea</name>
    <dbReference type="NCBI Taxonomy" id="933095"/>
    <lineage>
        <taxon>Eukaryota</taxon>
        <taxon>Fungi</taxon>
        <taxon>Dikarya</taxon>
        <taxon>Ascomycota</taxon>
        <taxon>Pezizomycotina</taxon>
        <taxon>Sordariomycetes</taxon>
        <taxon>Xylariomycetidae</taxon>
        <taxon>Xylariales</taxon>
        <taxon>Xylariaceae</taxon>
        <taxon>Anthostomella</taxon>
    </lineage>
</organism>
<feature type="compositionally biased region" description="Basic and acidic residues" evidence="11">
    <location>
        <begin position="27"/>
        <end position="36"/>
    </location>
</feature>
<feature type="coiled-coil region" evidence="10">
    <location>
        <begin position="694"/>
        <end position="780"/>
    </location>
</feature>
<dbReference type="InterPro" id="IPR027417">
    <property type="entry name" value="P-loop_NTPase"/>
</dbReference>
<keyword evidence="6" id="KW-0547">Nucleotide-binding</keyword>
<feature type="compositionally biased region" description="Acidic residues" evidence="11">
    <location>
        <begin position="39"/>
        <end position="49"/>
    </location>
</feature>
<evidence type="ECO:0000256" key="4">
    <source>
        <dbReference type="ARBA" id="ARBA00018687"/>
    </source>
</evidence>
<feature type="compositionally biased region" description="Basic and acidic residues" evidence="11">
    <location>
        <begin position="467"/>
        <end position="483"/>
    </location>
</feature>
<feature type="coiled-coil region" evidence="10">
    <location>
        <begin position="816"/>
        <end position="878"/>
    </location>
</feature>
<dbReference type="PANTHER" id="PTHR45916:SF1">
    <property type="entry name" value="STRUCTURAL MAINTENANCE OF CHROMOSOMES PROTEIN 5"/>
    <property type="match status" value="1"/>
</dbReference>
<evidence type="ECO:0000256" key="11">
    <source>
        <dbReference type="SAM" id="MobiDB-lite"/>
    </source>
</evidence>
<feature type="coiled-coil region" evidence="10">
    <location>
        <begin position="920"/>
        <end position="957"/>
    </location>
</feature>
<protein>
    <recommendedName>
        <fullName evidence="4">Structural maintenance of chromosomes protein 5</fullName>
    </recommendedName>
</protein>
<feature type="region of interest" description="Disordered" evidence="11">
    <location>
        <begin position="467"/>
        <end position="491"/>
    </location>
</feature>
<dbReference type="Pfam" id="PF02463">
    <property type="entry name" value="SMC_N"/>
    <property type="match status" value="1"/>
</dbReference>
<evidence type="ECO:0000256" key="10">
    <source>
        <dbReference type="SAM" id="Coils"/>
    </source>
</evidence>
<dbReference type="GO" id="GO:0000724">
    <property type="term" value="P:double-strand break repair via homologous recombination"/>
    <property type="evidence" value="ECO:0007669"/>
    <property type="project" value="TreeGrafter"/>
</dbReference>
<evidence type="ECO:0000259" key="12">
    <source>
        <dbReference type="Pfam" id="PF02463"/>
    </source>
</evidence>
<dbReference type="InterPro" id="IPR003395">
    <property type="entry name" value="RecF/RecN/SMC_N"/>
</dbReference>
<gene>
    <name evidence="13" type="ORF">KHLLAP_LOCUS4704</name>
</gene>
<feature type="domain" description="RecF/RecN/SMC N-terminal" evidence="12">
    <location>
        <begin position="86"/>
        <end position="1082"/>
    </location>
</feature>
<evidence type="ECO:0000256" key="8">
    <source>
        <dbReference type="ARBA" id="ARBA00023054"/>
    </source>
</evidence>
<dbReference type="Proteomes" id="UP001295740">
    <property type="component" value="Unassembled WGS sequence"/>
</dbReference>
<dbReference type="Gene3D" id="3.40.50.300">
    <property type="entry name" value="P-loop containing nucleotide triphosphate hydrolases"/>
    <property type="match status" value="2"/>
</dbReference>
<sequence>MPSLEPRRWSRARFEEEDDEQTSGSDSSKRQRRDMDGTQSEEDGESDDETANRDVAGPSGQRRNGRASTSGQGARSGSGEFQPGAIVRVRVENFVTYEHAEFLPGPNLNMVIGPNGTGKSSLVCAICLGMGYHPKHLGRASNVGEFVKHGKDTATIEIELQKRPEEKSNHVMCVQINREDNSRKWWLNGRESTHKAVQELTRSLRIQIDNLCQFLPQDKVAEFAGLTPVQLLHETLRAAAPEKMVAYQTTLKELHKDHKTVKQEVDSCVEILKGHENRQQGLQGDVNRLRDREAIQKQIQDLQDARAVAEYNEVRNRHIQAKAKMKKAQTRLAQLQEASQPALAAVEQKRQYQAQIEPVVAARKTALKEAEAVGEQARRRIEVEEESINHVQAKKKAEDASFATKRASIAKIRKTITDLEAQLKNKPDEFVASEWNVKIRQKESILTENESQKRELNSQFDELKKANAGKKADLDKARNKQEALDSQQGQKLAHLRHVHADAAKGWEWLQDHQDQFEKEVLGPPMLTCSVTDSRYSDLIQSLLSQDDFTCFIAQTRNDHKKLSDQFYKGLKLSVSIRTCMSSFASFKPAIPVAQAHGMGLDGYAIDYLEGPEPVLAMLCAEKKLHVSGVASRDLDNAQYEKIVSAERIPSWAAGHTYYRVTRRREYGTGAMSTTTRRIQPGRFWTDQPVDSSEKAAIQKEINEITDEMATLTQEGREKKSKLKAINDSEGDVLRDIENLRKEKAELQRAATVYANLGLKISNEKQALEETLTEIQDCRKRVMRCTDEEDQRTVAKTRLVLQHKETLSTMRDAHQALLEAQIRLVEAKSDVQGLKDRNADIVQRLEDEKAGVERTKADIDSMKREATMAKQKVVEIVNEDEAKLPYLNQMADGKTTEDLDNDIGAEQSKLELIHAVDPIVLQQFEKRAKDIRNLTQQKDEKTAKLDSMTRKIETLMQKWEPVLDEVVSKINDAFGYNFEQINCAGEVGIHKDEDFEQWSIVIKVKFRENETLQQLNQHRQSGGERAVSTIFYLMALQSMAQAPFRVVDEINQGMDPRNERMVHERMVEIACREHTSQYFLITPKLLTGLRYDERMRVLCIASGEHMPPEGRKLEFRKLVRIRRAIGAAA</sequence>
<dbReference type="PANTHER" id="PTHR45916">
    <property type="entry name" value="STRUCTURAL MAINTENANCE OF CHROMOSOMES PROTEIN 5"/>
    <property type="match status" value="1"/>
</dbReference>
<evidence type="ECO:0000256" key="9">
    <source>
        <dbReference type="ARBA" id="ARBA00023242"/>
    </source>
</evidence>
<feature type="region of interest" description="Disordered" evidence="11">
    <location>
        <begin position="1"/>
        <end position="81"/>
    </location>
</feature>
<dbReference type="FunFam" id="3.40.50.300:FF:001301">
    <property type="entry name" value="Structural maintenance of chromosomes 5"/>
    <property type="match status" value="1"/>
</dbReference>
<dbReference type="GO" id="GO:0003697">
    <property type="term" value="F:single-stranded DNA binding"/>
    <property type="evidence" value="ECO:0007669"/>
    <property type="project" value="TreeGrafter"/>
</dbReference>
<keyword evidence="9" id="KW-0539">Nucleus</keyword>
<keyword evidence="7" id="KW-0067">ATP-binding</keyword>
<proteinExistence type="inferred from homology"/>
<dbReference type="GO" id="GO:0030915">
    <property type="term" value="C:Smc5-Smc6 complex"/>
    <property type="evidence" value="ECO:0007669"/>
    <property type="project" value="TreeGrafter"/>
</dbReference>
<dbReference type="GO" id="GO:0005524">
    <property type="term" value="F:ATP binding"/>
    <property type="evidence" value="ECO:0007669"/>
    <property type="project" value="UniProtKB-KW"/>
</dbReference>
<feature type="compositionally biased region" description="Polar residues" evidence="11">
    <location>
        <begin position="66"/>
        <end position="75"/>
    </location>
</feature>
<feature type="compositionally biased region" description="Basic and acidic residues" evidence="11">
    <location>
        <begin position="1"/>
        <end position="14"/>
    </location>
</feature>
<evidence type="ECO:0000256" key="7">
    <source>
        <dbReference type="ARBA" id="ARBA00022840"/>
    </source>
</evidence>
<comment type="subcellular location">
    <subcellularLocation>
        <location evidence="2">Chromosome</location>
    </subcellularLocation>
    <subcellularLocation>
        <location evidence="1">Nucleus</location>
    </subcellularLocation>
</comment>
<evidence type="ECO:0000256" key="5">
    <source>
        <dbReference type="ARBA" id="ARBA00022454"/>
    </source>
</evidence>
<dbReference type="EMBL" id="CAUWAG010000006">
    <property type="protein sequence ID" value="CAJ2504236.1"/>
    <property type="molecule type" value="Genomic_DNA"/>
</dbReference>
<keyword evidence="14" id="KW-1185">Reference proteome</keyword>
<name>A0AAI8VGI3_9PEZI</name>
<evidence type="ECO:0000256" key="2">
    <source>
        <dbReference type="ARBA" id="ARBA00004286"/>
    </source>
</evidence>
<evidence type="ECO:0000313" key="14">
    <source>
        <dbReference type="Proteomes" id="UP001295740"/>
    </source>
</evidence>
<evidence type="ECO:0000256" key="1">
    <source>
        <dbReference type="ARBA" id="ARBA00004123"/>
    </source>
</evidence>
<dbReference type="SUPFAM" id="SSF52540">
    <property type="entry name" value="P-loop containing nucleoside triphosphate hydrolases"/>
    <property type="match status" value="1"/>
</dbReference>
<dbReference type="AlphaFoldDB" id="A0AAI8VGI3"/>
<comment type="caution">
    <text evidence="13">The sequence shown here is derived from an EMBL/GenBank/DDBJ whole genome shotgun (WGS) entry which is preliminary data.</text>
</comment>
<keyword evidence="8 10" id="KW-0175">Coiled coil</keyword>
<accession>A0AAI8VGI3</accession>
<reference evidence="13" key="1">
    <citation type="submission" date="2023-10" db="EMBL/GenBank/DDBJ databases">
        <authorList>
            <person name="Hackl T."/>
        </authorList>
    </citation>
    <scope>NUCLEOTIDE SEQUENCE</scope>
</reference>